<accession>A0AAP0IXA5</accession>
<feature type="region of interest" description="Disordered" evidence="1">
    <location>
        <begin position="169"/>
        <end position="198"/>
    </location>
</feature>
<comment type="caution">
    <text evidence="2">The sequence shown here is derived from an EMBL/GenBank/DDBJ whole genome shotgun (WGS) entry which is preliminary data.</text>
</comment>
<keyword evidence="3" id="KW-1185">Reference proteome</keyword>
<gene>
    <name evidence="2" type="ORF">Syun_019868</name>
</gene>
<sequence>MPLIQPVSVIIQKGPCVLWWWRDIDAVVINLVVYEYQFINHYYSPHVHKDIPLLASSIYIHQSNLHYFNQPNQLTHSLLGSHESDLENFWVLALIISKCTHDHPTLLLLLLLLSLAFLLSAAIPRRATATAIPSLPLLGHLHHFLTFLHPNLPLHRRLSALAHRHQSQRLMSSASAPPTSSSPPAPTPPKISYKALPS</sequence>
<reference evidence="2 3" key="1">
    <citation type="submission" date="2024-01" db="EMBL/GenBank/DDBJ databases">
        <title>Genome assemblies of Stephania.</title>
        <authorList>
            <person name="Yang L."/>
        </authorList>
    </citation>
    <scope>NUCLEOTIDE SEQUENCE [LARGE SCALE GENOMIC DNA]</scope>
    <source>
        <strain evidence="2">YNDBR</strain>
        <tissue evidence="2">Leaf</tissue>
    </source>
</reference>
<organism evidence="2 3">
    <name type="scientific">Stephania yunnanensis</name>
    <dbReference type="NCBI Taxonomy" id="152371"/>
    <lineage>
        <taxon>Eukaryota</taxon>
        <taxon>Viridiplantae</taxon>
        <taxon>Streptophyta</taxon>
        <taxon>Embryophyta</taxon>
        <taxon>Tracheophyta</taxon>
        <taxon>Spermatophyta</taxon>
        <taxon>Magnoliopsida</taxon>
        <taxon>Ranunculales</taxon>
        <taxon>Menispermaceae</taxon>
        <taxon>Menispermoideae</taxon>
        <taxon>Cissampelideae</taxon>
        <taxon>Stephania</taxon>
    </lineage>
</organism>
<feature type="compositionally biased region" description="Pro residues" evidence="1">
    <location>
        <begin position="180"/>
        <end position="189"/>
    </location>
</feature>
<dbReference type="AlphaFoldDB" id="A0AAP0IXA5"/>
<name>A0AAP0IXA5_9MAGN</name>
<evidence type="ECO:0000256" key="1">
    <source>
        <dbReference type="SAM" id="MobiDB-lite"/>
    </source>
</evidence>
<dbReference type="EMBL" id="JBBNAF010000008">
    <property type="protein sequence ID" value="KAK9122251.1"/>
    <property type="molecule type" value="Genomic_DNA"/>
</dbReference>
<evidence type="ECO:0000313" key="2">
    <source>
        <dbReference type="EMBL" id="KAK9122251.1"/>
    </source>
</evidence>
<evidence type="ECO:0000313" key="3">
    <source>
        <dbReference type="Proteomes" id="UP001420932"/>
    </source>
</evidence>
<proteinExistence type="predicted"/>
<protein>
    <submittedName>
        <fullName evidence="2">Uncharacterized protein</fullName>
    </submittedName>
</protein>
<dbReference type="Proteomes" id="UP001420932">
    <property type="component" value="Unassembled WGS sequence"/>
</dbReference>